<feature type="region of interest" description="Disordered" evidence="1">
    <location>
        <begin position="820"/>
        <end position="845"/>
    </location>
</feature>
<name>A0A830HCI7_9CHLO</name>
<evidence type="ECO:0000313" key="2">
    <source>
        <dbReference type="EMBL" id="GHP04468.1"/>
    </source>
</evidence>
<feature type="region of interest" description="Disordered" evidence="1">
    <location>
        <begin position="1"/>
        <end position="70"/>
    </location>
</feature>
<evidence type="ECO:0000313" key="3">
    <source>
        <dbReference type="Proteomes" id="UP000660262"/>
    </source>
</evidence>
<feature type="compositionally biased region" description="Basic and acidic residues" evidence="1">
    <location>
        <begin position="141"/>
        <end position="154"/>
    </location>
</feature>
<comment type="caution">
    <text evidence="2">The sequence shown here is derived from an EMBL/GenBank/DDBJ whole genome shotgun (WGS) entry which is preliminary data.</text>
</comment>
<dbReference type="Proteomes" id="UP000660262">
    <property type="component" value="Unassembled WGS sequence"/>
</dbReference>
<protein>
    <recommendedName>
        <fullName evidence="4">S phase cyclin A-associated protein in the endoplasmic reticulum N-terminal domain-containing protein</fullName>
    </recommendedName>
</protein>
<feature type="compositionally biased region" description="Basic and acidic residues" evidence="1">
    <location>
        <begin position="47"/>
        <end position="67"/>
    </location>
</feature>
<feature type="compositionally biased region" description="Basic and acidic residues" evidence="1">
    <location>
        <begin position="1"/>
        <end position="10"/>
    </location>
</feature>
<feature type="compositionally biased region" description="Basic and acidic residues" evidence="1">
    <location>
        <begin position="161"/>
        <end position="206"/>
    </location>
</feature>
<feature type="compositionally biased region" description="Low complexity" evidence="1">
    <location>
        <begin position="253"/>
        <end position="265"/>
    </location>
</feature>
<dbReference type="PANTHER" id="PTHR31434:SF2">
    <property type="entry name" value="S PHASE CYCLIN A-ASSOCIATED PROTEIN IN THE ENDOPLASMIC RETICULUM"/>
    <property type="match status" value="1"/>
</dbReference>
<feature type="compositionally biased region" description="Basic and acidic residues" evidence="1">
    <location>
        <begin position="106"/>
        <end position="132"/>
    </location>
</feature>
<evidence type="ECO:0008006" key="4">
    <source>
        <dbReference type="Google" id="ProtNLM"/>
    </source>
</evidence>
<proteinExistence type="predicted"/>
<dbReference type="EMBL" id="BNJQ01000007">
    <property type="protein sequence ID" value="GHP04468.1"/>
    <property type="molecule type" value="Genomic_DNA"/>
</dbReference>
<gene>
    <name evidence="2" type="ORF">PPROV_000322200</name>
</gene>
<dbReference type="PANTHER" id="PTHR31434">
    <property type="entry name" value="S PHASE CYCLIN A-ASSOCIATED PROTEIN IN THE ENDOPLASMIC RETICULUM"/>
    <property type="match status" value="1"/>
</dbReference>
<accession>A0A830HCI7</accession>
<feature type="compositionally biased region" description="Low complexity" evidence="1">
    <location>
        <begin position="284"/>
        <end position="295"/>
    </location>
</feature>
<reference evidence="2" key="1">
    <citation type="submission" date="2020-10" db="EMBL/GenBank/DDBJ databases">
        <title>Unveiling of a novel bifunctional photoreceptor, Dualchrome1, isolated from a cosmopolitan green alga.</title>
        <authorList>
            <person name="Suzuki S."/>
            <person name="Kawachi M."/>
        </authorList>
    </citation>
    <scope>NUCLEOTIDE SEQUENCE</scope>
    <source>
        <strain evidence="2">NIES 2893</strain>
    </source>
</reference>
<organism evidence="2 3">
    <name type="scientific">Pycnococcus provasolii</name>
    <dbReference type="NCBI Taxonomy" id="41880"/>
    <lineage>
        <taxon>Eukaryota</taxon>
        <taxon>Viridiplantae</taxon>
        <taxon>Chlorophyta</taxon>
        <taxon>Pseudoscourfieldiophyceae</taxon>
        <taxon>Pseudoscourfieldiales</taxon>
        <taxon>Pycnococcaceae</taxon>
        <taxon>Pycnococcus</taxon>
    </lineage>
</organism>
<sequence length="886" mass="95955">MRKTPQETKRIAMAKQARAEALRGQQLDARIARATARRDSQGQSARQTEEEKQQQQERLRMELDERDRRKHELRRAHIDAIAQRAGDENRKVEEVAFLARLEEENKRLRTQQKLEDAQERRARLEEERRQRAIVDSASEEASERRQRLEEELRQRIAVKAGKREEAAQKLEDERKAAREAAETRAEEARLAAEAHAAREAQLAEERSQKLRRRLLEAEQRRKQYITDVRSTAVTSRGSMSGGESPGTPPTPSPSSAASTHAPGSPMRSLSDASTAQPQPPDSPSRAANRASAEAEAAIARLKSQKKRMRKLRARSDALASALAPRLAAHDACEAASLVADVAADLDKSSGPARTLERLKRHLSELRRGRMSAADEAAVELARALKYCSPKSADQLRLLHAARAGDLLRWLAETLASPALAPEKAMERAKLLRTCCSLPGNCIYLIAHNLLAPVLPALVGCLDQYNATSDTILEGDDVDEASAAAFLASEELLHELLSLFARALRPIGGAAAGSNVDGFAEPSYPDAAFMEAEVLATLQLEGLHQMESDLVSAVVAAGVVHRLHDTFVLSVKPGLPATENGAGDATPALAPIPAVVQDGLTLMEVLAVPRGPARMDHAPGKEAEGCSKVVLDAMAETAFAGLPSLLTTVLLHATPKDAKDAVATLPPNVAPAAAAVCRVLCDLSRLQQAKELFHSPDLRIELYHLLSFLLAFCTSADGSPTDVGNPKQQAMHTLRNAAVVLVGWFARLSKECQDMLVWGSGNQTPTILSRLSSLPYPYTCDPTLRAVLMPTLIAACFRHPSNVKALEANGMSARMLSQYLAEEASTEEDGGPSREPHAVLGISPPPRAPEHLTLRARFPRTLWREAGDAFSGIAMISSAAASGTTAA</sequence>
<dbReference type="OrthoDB" id="549977at2759"/>
<keyword evidence="3" id="KW-1185">Reference proteome</keyword>
<feature type="region of interest" description="Disordered" evidence="1">
    <location>
        <begin position="226"/>
        <end position="295"/>
    </location>
</feature>
<dbReference type="AlphaFoldDB" id="A0A830HCI7"/>
<feature type="region of interest" description="Disordered" evidence="1">
    <location>
        <begin position="106"/>
        <end position="206"/>
    </location>
</feature>
<evidence type="ECO:0000256" key="1">
    <source>
        <dbReference type="SAM" id="MobiDB-lite"/>
    </source>
</evidence>